<dbReference type="InterPro" id="IPR009770">
    <property type="entry name" value="HGLS"/>
</dbReference>
<name>A0A120JVL2_9GAMM</name>
<evidence type="ECO:0000256" key="7">
    <source>
        <dbReference type="ARBA" id="ARBA00035045"/>
    </source>
</evidence>
<evidence type="ECO:0000313" key="9">
    <source>
        <dbReference type="Proteomes" id="UP000063387"/>
    </source>
</evidence>
<keyword evidence="4" id="KW-0408">Iron</keyword>
<evidence type="ECO:0000313" key="8">
    <source>
        <dbReference type="EMBL" id="AMC99542.1"/>
    </source>
</evidence>
<protein>
    <recommendedName>
        <fullName evidence="6">2-oxoadipate dioxygenase/decarboxylase</fullName>
        <ecNumber evidence="6">1.13.11.93</ecNumber>
    </recommendedName>
    <alternativeName>
        <fullName evidence="7">2-hydroxyglutarate synthase</fullName>
    </alternativeName>
</protein>
<evidence type="ECO:0000256" key="2">
    <source>
        <dbReference type="ARBA" id="ARBA00022964"/>
    </source>
</evidence>
<dbReference type="KEGG" id="hco:LOKO_00447"/>
<evidence type="ECO:0000256" key="4">
    <source>
        <dbReference type="ARBA" id="ARBA00023004"/>
    </source>
</evidence>
<dbReference type="AlphaFoldDB" id="A0A120JVL2"/>
<evidence type="ECO:0000256" key="6">
    <source>
        <dbReference type="ARBA" id="ARBA00035023"/>
    </source>
</evidence>
<proteinExistence type="inferred from homology"/>
<dbReference type="OrthoDB" id="506370at2"/>
<dbReference type="Gene3D" id="3.10.180.50">
    <property type="match status" value="1"/>
</dbReference>
<dbReference type="Proteomes" id="UP000063387">
    <property type="component" value="Chromosome"/>
</dbReference>
<dbReference type="STRING" id="507626.LOKO_00447"/>
<accession>A0A120JVL2</accession>
<dbReference type="EMBL" id="CP014226">
    <property type="protein sequence ID" value="AMC99542.1"/>
    <property type="molecule type" value="Genomic_DNA"/>
</dbReference>
<dbReference type="GO" id="GO:0051213">
    <property type="term" value="F:dioxygenase activity"/>
    <property type="evidence" value="ECO:0007669"/>
    <property type="project" value="UniProtKB-KW"/>
</dbReference>
<keyword evidence="9" id="KW-1185">Reference proteome</keyword>
<comment type="cofactor">
    <cofactor evidence="1">
        <name>Fe(2+)</name>
        <dbReference type="ChEBI" id="CHEBI:29033"/>
    </cofactor>
</comment>
<keyword evidence="3" id="KW-0560">Oxidoreductase</keyword>
<sequence length="255" mass="28761">MQREEFLQQLWLDYIHQNTEVGALRLWPTSTSAEYLAILTLNQAPFASADLLPTLGHLGFRPIQRYAMADRGLLVTLLAPPDDGPWLILAELQMGTLSREPRARLADLVANTHPQDTRGQNLLTRGRPWAMPDWSSYRMLCDAHPLAGWLSVMGPCMHHAGYDCEHIGREIDSLDEALKEAGLNGSEDRQHGLFPISPLLNYRFYPTCSRRIAFADGDEHRIPQGGLALMQKRLSGDHERAVELLLPHHTRCEIS</sequence>
<dbReference type="SMART" id="SM01150">
    <property type="entry name" value="DUF1338"/>
    <property type="match status" value="1"/>
</dbReference>
<dbReference type="EC" id="1.13.11.93" evidence="6"/>
<evidence type="ECO:0000256" key="1">
    <source>
        <dbReference type="ARBA" id="ARBA00001954"/>
    </source>
</evidence>
<reference evidence="8 9" key="1">
    <citation type="journal article" date="2016" name="Genome Announc.">
        <title>Draft Genome Sequence of 'Halomonas chromatireducens' Strain AGD 8-3, a Haloalkaliphilic Chromate- and Selenite-Reducing Gammaproteobacterium.</title>
        <authorList>
            <person name="Sharko F.S."/>
            <person name="Shapovalova A.A."/>
            <person name="Tsygankova S.V."/>
            <person name="Komova A.V."/>
            <person name="Boulygina E.S."/>
            <person name="Teslyuk A.B."/>
            <person name="Gotovtsev P.M."/>
            <person name="Namsaraev Z.B."/>
            <person name="Khijniak T.V."/>
            <person name="Nedoluzhko A.V."/>
            <person name="Vasilov R.G."/>
        </authorList>
    </citation>
    <scope>NUCLEOTIDE SEQUENCE [LARGE SCALE GENOMIC DNA]</scope>
    <source>
        <strain evidence="8 9">AGD 8-3</strain>
    </source>
</reference>
<evidence type="ECO:0000256" key="3">
    <source>
        <dbReference type="ARBA" id="ARBA00023002"/>
    </source>
</evidence>
<gene>
    <name evidence="8" type="ORF">LOKO_00447</name>
</gene>
<reference evidence="8 9" key="2">
    <citation type="submission" date="2016-02" db="EMBL/GenBank/DDBJ databases">
        <authorList>
            <person name="Wen L."/>
            <person name="He K."/>
            <person name="Yang H."/>
        </authorList>
    </citation>
    <scope>NUCLEOTIDE SEQUENCE [LARGE SCALE GENOMIC DNA]</scope>
    <source>
        <strain evidence="8 9">AGD 8-3</strain>
    </source>
</reference>
<comment type="similarity">
    <text evidence="5">Belongs to the 2-oxoadipate dioxygenase/decarboxylase family.</text>
</comment>
<dbReference type="PATRIC" id="fig|507626.3.peg.444"/>
<evidence type="ECO:0000256" key="5">
    <source>
        <dbReference type="ARBA" id="ARBA00035013"/>
    </source>
</evidence>
<keyword evidence="2" id="KW-0223">Dioxygenase</keyword>
<organism evidence="8 9">
    <name type="scientific">Halomonas chromatireducens</name>
    <dbReference type="NCBI Taxonomy" id="507626"/>
    <lineage>
        <taxon>Bacteria</taxon>
        <taxon>Pseudomonadati</taxon>
        <taxon>Pseudomonadota</taxon>
        <taxon>Gammaproteobacteria</taxon>
        <taxon>Oceanospirillales</taxon>
        <taxon>Halomonadaceae</taxon>
        <taxon>Halomonas</taxon>
    </lineage>
</organism>